<sequence>MSDDASSMPAEPPWVVPERSELGNQTPRVPWLSRGPGPMLRSMLLIVTLAVLLVGSGVAAWVGYSMRKAAADGALPAQTRALEYVARSLAFRVEQQQKPLPILAAVLSEHMHEPRETLEALLLQPSSMARQFDQLQLADGKGQLLLSLQEGQSRPLTQLAEPVRDALRRGLVEGKPLVQSSVRSSDAGLQLEFQSVVPIRNAQGKLLGVLGASHRAAMPALLPLEDEQAGVAGDMFLFDKDARLLAEGHKGQWQAAGGEAAAFENLDPAWLRSAQAGTLSERRGSKLWSVVPLPWTQWALLRVSDVQEWVPGFGAQLIWTLAAVLLLTVVALGIVLTLIAHPLTALFRKAERAARRGVLGEVDAKVYGANWWRRLSEHDWGEAQVLRTALQALGRSREGHSEQERQLQLQLQTLMDYAPVGLVVTRGQRVLRVGMQAARMLGYQPREMQDLPIRALCATGPGYEELVARVSRDLDIYGQFDSEVCFVRKDARQVWVRIHGQSMQRMSRSWGLSSQEGDEEDYLVWEVEDVTTQRLMREQSSWKAMHDPLTRLPNRAAFAMRLKEWLQECGSSANLAAAAGMDSEDATEAQLKTHGVILYVDLDHFSQVNRQGGREVGDEVLGHIARLIESSLRPHGWVARVGGDEFAVLMPGVSREQGMRHAQLLCMAIQDWEGSYQGQRYMLSASIGMLVLDASYHSVATAFKGADMACYAAKRKGRNRVEVITAAA</sequence>
<name>A0ABV3ZQ08_9BURK</name>
<protein>
    <submittedName>
        <fullName evidence="4">Diguanylate cyclase</fullName>
        <ecNumber evidence="4">2.7.7.65</ecNumber>
    </submittedName>
</protein>
<organism evidence="4 5">
    <name type="scientific">Comamonas guangdongensis</name>
    <dbReference type="NCBI Taxonomy" id="510515"/>
    <lineage>
        <taxon>Bacteria</taxon>
        <taxon>Pseudomonadati</taxon>
        <taxon>Pseudomonadota</taxon>
        <taxon>Betaproteobacteria</taxon>
        <taxon>Burkholderiales</taxon>
        <taxon>Comamonadaceae</taxon>
        <taxon>Comamonas</taxon>
    </lineage>
</organism>
<dbReference type="PROSITE" id="PS50887">
    <property type="entry name" value="GGDEF"/>
    <property type="match status" value="1"/>
</dbReference>
<evidence type="ECO:0000259" key="3">
    <source>
        <dbReference type="PROSITE" id="PS50887"/>
    </source>
</evidence>
<dbReference type="CDD" id="cd18773">
    <property type="entry name" value="PDC1_HK_sensor"/>
    <property type="match status" value="1"/>
</dbReference>
<reference evidence="4 5" key="1">
    <citation type="journal article" date="2013" name="Int. J. Syst. Evol. Microbiol.">
        <title>Comamonas guangdongensis sp. nov., isolated from subterranean forest sediment, and emended description of the genus Comamonas.</title>
        <authorList>
            <person name="Zhang J."/>
            <person name="Wang Y."/>
            <person name="Zhou S."/>
            <person name="Wu C."/>
            <person name="He J."/>
            <person name="Li F."/>
        </authorList>
    </citation>
    <scope>NUCLEOTIDE SEQUENCE [LARGE SCALE GENOMIC DNA]</scope>
    <source>
        <strain evidence="4 5">CCTCC AB2011133</strain>
    </source>
</reference>
<dbReference type="InterPro" id="IPR035965">
    <property type="entry name" value="PAS-like_dom_sf"/>
</dbReference>
<keyword evidence="4" id="KW-0548">Nucleotidyltransferase</keyword>
<dbReference type="SUPFAM" id="SSF55785">
    <property type="entry name" value="PYP-like sensor domain (PAS domain)"/>
    <property type="match status" value="1"/>
</dbReference>
<keyword evidence="2" id="KW-1133">Transmembrane helix</keyword>
<gene>
    <name evidence="4" type="ORF">AB6724_02240</name>
</gene>
<evidence type="ECO:0000256" key="1">
    <source>
        <dbReference type="SAM" id="MobiDB-lite"/>
    </source>
</evidence>
<dbReference type="Proteomes" id="UP001561046">
    <property type="component" value="Unassembled WGS sequence"/>
</dbReference>
<feature type="region of interest" description="Disordered" evidence="1">
    <location>
        <begin position="1"/>
        <end position="29"/>
    </location>
</feature>
<feature type="transmembrane region" description="Helical" evidence="2">
    <location>
        <begin position="43"/>
        <end position="64"/>
    </location>
</feature>
<feature type="domain" description="GGDEF" evidence="3">
    <location>
        <begin position="593"/>
        <end position="726"/>
    </location>
</feature>
<accession>A0ABV3ZQ08</accession>
<keyword evidence="4" id="KW-0808">Transferase</keyword>
<dbReference type="InterPro" id="IPR043128">
    <property type="entry name" value="Rev_trsase/Diguanyl_cyclase"/>
</dbReference>
<dbReference type="Pfam" id="PF00990">
    <property type="entry name" value="GGDEF"/>
    <property type="match status" value="1"/>
</dbReference>
<evidence type="ECO:0000313" key="4">
    <source>
        <dbReference type="EMBL" id="MEX8191652.1"/>
    </source>
</evidence>
<dbReference type="PANTHER" id="PTHR44757:SF2">
    <property type="entry name" value="BIOFILM ARCHITECTURE MAINTENANCE PROTEIN MBAA"/>
    <property type="match status" value="1"/>
</dbReference>
<dbReference type="InterPro" id="IPR000160">
    <property type="entry name" value="GGDEF_dom"/>
</dbReference>
<proteinExistence type="predicted"/>
<dbReference type="SMART" id="SM00267">
    <property type="entry name" value="GGDEF"/>
    <property type="match status" value="1"/>
</dbReference>
<dbReference type="SUPFAM" id="SSF55073">
    <property type="entry name" value="Nucleotide cyclase"/>
    <property type="match status" value="1"/>
</dbReference>
<comment type="caution">
    <text evidence="4">The sequence shown here is derived from an EMBL/GenBank/DDBJ whole genome shotgun (WGS) entry which is preliminary data.</text>
</comment>
<keyword evidence="2" id="KW-0812">Transmembrane</keyword>
<dbReference type="InterPro" id="IPR000014">
    <property type="entry name" value="PAS"/>
</dbReference>
<dbReference type="Gene3D" id="3.30.70.270">
    <property type="match status" value="1"/>
</dbReference>
<dbReference type="CDD" id="cd00130">
    <property type="entry name" value="PAS"/>
    <property type="match status" value="1"/>
</dbReference>
<dbReference type="EC" id="2.7.7.65" evidence="4"/>
<dbReference type="NCBIfam" id="TIGR00254">
    <property type="entry name" value="GGDEF"/>
    <property type="match status" value="1"/>
</dbReference>
<dbReference type="CDD" id="cd01949">
    <property type="entry name" value="GGDEF"/>
    <property type="match status" value="1"/>
</dbReference>
<dbReference type="InterPro" id="IPR052155">
    <property type="entry name" value="Biofilm_reg_signaling"/>
</dbReference>
<evidence type="ECO:0000313" key="5">
    <source>
        <dbReference type="Proteomes" id="UP001561046"/>
    </source>
</evidence>
<dbReference type="GO" id="GO:0052621">
    <property type="term" value="F:diguanylate cyclase activity"/>
    <property type="evidence" value="ECO:0007669"/>
    <property type="project" value="UniProtKB-EC"/>
</dbReference>
<dbReference type="NCBIfam" id="TIGR00229">
    <property type="entry name" value="sensory_box"/>
    <property type="match status" value="1"/>
</dbReference>
<keyword evidence="2" id="KW-0472">Membrane</keyword>
<dbReference type="EMBL" id="JBFYGN010000002">
    <property type="protein sequence ID" value="MEX8191652.1"/>
    <property type="molecule type" value="Genomic_DNA"/>
</dbReference>
<keyword evidence="5" id="KW-1185">Reference proteome</keyword>
<dbReference type="PANTHER" id="PTHR44757">
    <property type="entry name" value="DIGUANYLATE CYCLASE DGCP"/>
    <property type="match status" value="1"/>
</dbReference>
<dbReference type="RefSeq" id="WP_369336868.1">
    <property type="nucleotide sequence ID" value="NZ_JBFYGN010000002.1"/>
</dbReference>
<feature type="transmembrane region" description="Helical" evidence="2">
    <location>
        <begin position="317"/>
        <end position="347"/>
    </location>
</feature>
<dbReference type="InterPro" id="IPR029787">
    <property type="entry name" value="Nucleotide_cyclase"/>
</dbReference>
<dbReference type="Gene3D" id="3.30.450.20">
    <property type="entry name" value="PAS domain"/>
    <property type="match status" value="1"/>
</dbReference>
<evidence type="ECO:0000256" key="2">
    <source>
        <dbReference type="SAM" id="Phobius"/>
    </source>
</evidence>